<dbReference type="Pfam" id="PF04542">
    <property type="entry name" value="Sigma70_r2"/>
    <property type="match status" value="1"/>
</dbReference>
<dbReference type="AlphaFoldDB" id="A0A917C4V4"/>
<protein>
    <recommendedName>
        <fullName evidence="6">RNA polymerase sigma factor</fullName>
    </recommendedName>
</protein>
<dbReference type="SUPFAM" id="SSF88659">
    <property type="entry name" value="Sigma3 and sigma4 domains of RNA polymerase sigma factors"/>
    <property type="match status" value="1"/>
</dbReference>
<dbReference type="InterPro" id="IPR036388">
    <property type="entry name" value="WH-like_DNA-bd_sf"/>
</dbReference>
<dbReference type="EMBL" id="BMKR01000005">
    <property type="protein sequence ID" value="GGF70777.1"/>
    <property type="molecule type" value="Genomic_DNA"/>
</dbReference>
<dbReference type="InterPro" id="IPR039425">
    <property type="entry name" value="RNA_pol_sigma-70-like"/>
</dbReference>
<dbReference type="PANTHER" id="PTHR43133:SF46">
    <property type="entry name" value="RNA POLYMERASE SIGMA-70 FACTOR ECF SUBFAMILY"/>
    <property type="match status" value="1"/>
</dbReference>
<gene>
    <name evidence="9" type="primary">rpoD</name>
    <name evidence="9" type="ORF">GCM10010912_15000</name>
</gene>
<dbReference type="InterPro" id="IPR007627">
    <property type="entry name" value="RNA_pol_sigma70_r2"/>
</dbReference>
<dbReference type="InterPro" id="IPR014284">
    <property type="entry name" value="RNA_pol_sigma-70_dom"/>
</dbReference>
<evidence type="ECO:0000313" key="9">
    <source>
        <dbReference type="EMBL" id="GGF70777.1"/>
    </source>
</evidence>
<name>A0A917C4V4_9BACL</name>
<dbReference type="RefSeq" id="WP_189023473.1">
    <property type="nucleotide sequence ID" value="NZ_BMKR01000005.1"/>
</dbReference>
<accession>A0A917C4V4</accession>
<proteinExistence type="inferred from homology"/>
<keyword evidence="3 6" id="KW-0731">Sigma factor</keyword>
<reference evidence="9" key="1">
    <citation type="journal article" date="2014" name="Int. J. Syst. Evol. Microbiol.">
        <title>Complete genome sequence of Corynebacterium casei LMG S-19264T (=DSM 44701T), isolated from a smear-ripened cheese.</title>
        <authorList>
            <consortium name="US DOE Joint Genome Institute (JGI-PGF)"/>
            <person name="Walter F."/>
            <person name="Albersmeier A."/>
            <person name="Kalinowski J."/>
            <person name="Ruckert C."/>
        </authorList>
    </citation>
    <scope>NUCLEOTIDE SEQUENCE</scope>
    <source>
        <strain evidence="9">CGMCC 1.16134</strain>
    </source>
</reference>
<reference evidence="9" key="2">
    <citation type="submission" date="2020-09" db="EMBL/GenBank/DDBJ databases">
        <authorList>
            <person name="Sun Q."/>
            <person name="Zhou Y."/>
        </authorList>
    </citation>
    <scope>NUCLEOTIDE SEQUENCE</scope>
    <source>
        <strain evidence="9">CGMCC 1.16134</strain>
    </source>
</reference>
<evidence type="ECO:0000256" key="6">
    <source>
        <dbReference type="RuleBase" id="RU000716"/>
    </source>
</evidence>
<evidence type="ECO:0000256" key="1">
    <source>
        <dbReference type="ARBA" id="ARBA00010641"/>
    </source>
</evidence>
<evidence type="ECO:0000259" key="8">
    <source>
        <dbReference type="Pfam" id="PF08281"/>
    </source>
</evidence>
<keyword evidence="4 6" id="KW-0238">DNA-binding</keyword>
<dbReference type="PROSITE" id="PS01063">
    <property type="entry name" value="SIGMA70_ECF"/>
    <property type="match status" value="1"/>
</dbReference>
<dbReference type="NCBIfam" id="TIGR02937">
    <property type="entry name" value="sigma70-ECF"/>
    <property type="match status" value="1"/>
</dbReference>
<dbReference type="Pfam" id="PF08281">
    <property type="entry name" value="Sigma70_r4_2"/>
    <property type="match status" value="1"/>
</dbReference>
<sequence>MSSEPAEFSSMNASALTTLMETYGEDVWNYAYFLARNRAVADDIAQETFIRAYKYLHSFRGEASVKTWLLQIARNRWYSYRSTAFVRRVTLKETAGLDLTAESAEEDFLRQSLSGEVWGLVLSLPRKYREVLILQAHYGLTMDELAQTLGVSLSAAKSRLRRARRQMNDLWEKELTPE</sequence>
<dbReference type="CDD" id="cd06171">
    <property type="entry name" value="Sigma70_r4"/>
    <property type="match status" value="1"/>
</dbReference>
<dbReference type="InterPro" id="IPR013325">
    <property type="entry name" value="RNA_pol_sigma_r2"/>
</dbReference>
<evidence type="ECO:0000256" key="2">
    <source>
        <dbReference type="ARBA" id="ARBA00023015"/>
    </source>
</evidence>
<dbReference type="Proteomes" id="UP000637643">
    <property type="component" value="Unassembled WGS sequence"/>
</dbReference>
<evidence type="ECO:0000256" key="5">
    <source>
        <dbReference type="ARBA" id="ARBA00023163"/>
    </source>
</evidence>
<evidence type="ECO:0000259" key="7">
    <source>
        <dbReference type="Pfam" id="PF04542"/>
    </source>
</evidence>
<dbReference type="InterPro" id="IPR013324">
    <property type="entry name" value="RNA_pol_sigma_r3/r4-like"/>
</dbReference>
<evidence type="ECO:0000256" key="3">
    <source>
        <dbReference type="ARBA" id="ARBA00023082"/>
    </source>
</evidence>
<dbReference type="Gene3D" id="1.10.1740.10">
    <property type="match status" value="1"/>
</dbReference>
<organism evidence="9 10">
    <name type="scientific">Paenibacillus albidus</name>
    <dbReference type="NCBI Taxonomy" id="2041023"/>
    <lineage>
        <taxon>Bacteria</taxon>
        <taxon>Bacillati</taxon>
        <taxon>Bacillota</taxon>
        <taxon>Bacilli</taxon>
        <taxon>Bacillales</taxon>
        <taxon>Paenibacillaceae</taxon>
        <taxon>Paenibacillus</taxon>
    </lineage>
</organism>
<comment type="caution">
    <text evidence="9">The sequence shown here is derived from an EMBL/GenBank/DDBJ whole genome shotgun (WGS) entry which is preliminary data.</text>
</comment>
<comment type="similarity">
    <text evidence="1 6">Belongs to the sigma-70 factor family. ECF subfamily.</text>
</comment>
<keyword evidence="10" id="KW-1185">Reference proteome</keyword>
<dbReference type="Gene3D" id="1.10.10.10">
    <property type="entry name" value="Winged helix-like DNA-binding domain superfamily/Winged helix DNA-binding domain"/>
    <property type="match status" value="1"/>
</dbReference>
<dbReference type="GO" id="GO:0006950">
    <property type="term" value="P:response to stress"/>
    <property type="evidence" value="ECO:0007669"/>
    <property type="project" value="UniProtKB-ARBA"/>
</dbReference>
<evidence type="ECO:0000256" key="4">
    <source>
        <dbReference type="ARBA" id="ARBA00023125"/>
    </source>
</evidence>
<evidence type="ECO:0000313" key="10">
    <source>
        <dbReference type="Proteomes" id="UP000637643"/>
    </source>
</evidence>
<dbReference type="PANTHER" id="PTHR43133">
    <property type="entry name" value="RNA POLYMERASE ECF-TYPE SIGMA FACTO"/>
    <property type="match status" value="1"/>
</dbReference>
<feature type="domain" description="RNA polymerase sigma-70 region 2" evidence="7">
    <location>
        <begin position="19"/>
        <end position="81"/>
    </location>
</feature>
<keyword evidence="2 6" id="KW-0805">Transcription regulation</keyword>
<feature type="domain" description="RNA polymerase sigma factor 70 region 4 type 2" evidence="8">
    <location>
        <begin position="117"/>
        <end position="167"/>
    </location>
</feature>
<dbReference type="GO" id="GO:0003677">
    <property type="term" value="F:DNA binding"/>
    <property type="evidence" value="ECO:0007669"/>
    <property type="project" value="UniProtKB-KW"/>
</dbReference>
<dbReference type="GO" id="GO:0006352">
    <property type="term" value="P:DNA-templated transcription initiation"/>
    <property type="evidence" value="ECO:0007669"/>
    <property type="project" value="InterPro"/>
</dbReference>
<dbReference type="InterPro" id="IPR013249">
    <property type="entry name" value="RNA_pol_sigma70_r4_t2"/>
</dbReference>
<dbReference type="InterPro" id="IPR000838">
    <property type="entry name" value="RNA_pol_sigma70_ECF_CS"/>
</dbReference>
<dbReference type="GO" id="GO:0016987">
    <property type="term" value="F:sigma factor activity"/>
    <property type="evidence" value="ECO:0007669"/>
    <property type="project" value="UniProtKB-KW"/>
</dbReference>
<dbReference type="SUPFAM" id="SSF88946">
    <property type="entry name" value="Sigma2 domain of RNA polymerase sigma factors"/>
    <property type="match status" value="1"/>
</dbReference>
<keyword evidence="5 6" id="KW-0804">Transcription</keyword>